<dbReference type="EMBL" id="MU839839">
    <property type="protein sequence ID" value="KAK1752630.1"/>
    <property type="molecule type" value="Genomic_DNA"/>
</dbReference>
<comment type="caution">
    <text evidence="1">The sequence shown here is derived from an EMBL/GenBank/DDBJ whole genome shotgun (WGS) entry which is preliminary data.</text>
</comment>
<dbReference type="AlphaFoldDB" id="A0AAJ0B6K6"/>
<name>A0AAJ0B6K6_9PEZI</name>
<keyword evidence="2" id="KW-1185">Reference proteome</keyword>
<reference evidence="1" key="1">
    <citation type="submission" date="2023-06" db="EMBL/GenBank/DDBJ databases">
        <title>Genome-scale phylogeny and comparative genomics of the fungal order Sordariales.</title>
        <authorList>
            <consortium name="Lawrence Berkeley National Laboratory"/>
            <person name="Hensen N."/>
            <person name="Bonometti L."/>
            <person name="Westerberg I."/>
            <person name="Brannstrom I.O."/>
            <person name="Guillou S."/>
            <person name="Cros-Aarteil S."/>
            <person name="Calhoun S."/>
            <person name="Haridas S."/>
            <person name="Kuo A."/>
            <person name="Mondo S."/>
            <person name="Pangilinan J."/>
            <person name="Riley R."/>
            <person name="Labutti K."/>
            <person name="Andreopoulos B."/>
            <person name="Lipzen A."/>
            <person name="Chen C."/>
            <person name="Yanf M."/>
            <person name="Daum C."/>
            <person name="Ng V."/>
            <person name="Clum A."/>
            <person name="Steindorff A."/>
            <person name="Ohm R."/>
            <person name="Martin F."/>
            <person name="Silar P."/>
            <person name="Natvig D."/>
            <person name="Lalanne C."/>
            <person name="Gautier V."/>
            <person name="Ament-Velasquez S.L."/>
            <person name="Kruys A."/>
            <person name="Hutchinson M.I."/>
            <person name="Powell A.J."/>
            <person name="Barry K."/>
            <person name="Miller A.N."/>
            <person name="Grigoriev I.V."/>
            <person name="Debuchy R."/>
            <person name="Gladieux P."/>
            <person name="Thoren M.H."/>
            <person name="Johannesson H."/>
        </authorList>
    </citation>
    <scope>NUCLEOTIDE SEQUENCE</scope>
    <source>
        <strain evidence="1">PSN4</strain>
    </source>
</reference>
<evidence type="ECO:0000313" key="1">
    <source>
        <dbReference type="EMBL" id="KAK1752630.1"/>
    </source>
</evidence>
<protein>
    <submittedName>
        <fullName evidence="1">Uncharacterized protein</fullName>
    </submittedName>
</protein>
<accession>A0AAJ0B6K6</accession>
<sequence>MGMSANNHCVNCGLPVPVGVSECPLCAGKCVNFAGSSAADHLSLSGHGHDHGSTSDPSFWGDLLSSTGDIDWTDLLLHHVGLVRIALNFVPTQKLRTTGWQGTGDLRYVRVMLMHIKTGWGRFFYGPMVGVTNATETMIKVDEDYVMIPNSRKGIAKYTTSKWIDRVEVLLHNKDDNKDLKWAKLEKVYENERMITEKAWYRIFDDVTVPGVRGFKLIK</sequence>
<evidence type="ECO:0000313" key="2">
    <source>
        <dbReference type="Proteomes" id="UP001239445"/>
    </source>
</evidence>
<dbReference type="Proteomes" id="UP001239445">
    <property type="component" value="Unassembled WGS sequence"/>
</dbReference>
<gene>
    <name evidence="1" type="ORF">QBC47DRAFT_388993</name>
</gene>
<proteinExistence type="predicted"/>
<organism evidence="1 2">
    <name type="scientific">Echria macrotheca</name>
    <dbReference type="NCBI Taxonomy" id="438768"/>
    <lineage>
        <taxon>Eukaryota</taxon>
        <taxon>Fungi</taxon>
        <taxon>Dikarya</taxon>
        <taxon>Ascomycota</taxon>
        <taxon>Pezizomycotina</taxon>
        <taxon>Sordariomycetes</taxon>
        <taxon>Sordariomycetidae</taxon>
        <taxon>Sordariales</taxon>
        <taxon>Schizotheciaceae</taxon>
        <taxon>Echria</taxon>
    </lineage>
</organism>